<feature type="domain" description="AMP-binding enzyme C-terminal" evidence="8">
    <location>
        <begin position="417"/>
        <end position="495"/>
    </location>
</feature>
<name>A0A6M0RC95_9CLOT</name>
<dbReference type="Proteomes" id="UP000473885">
    <property type="component" value="Unassembled WGS sequence"/>
</dbReference>
<keyword evidence="1" id="KW-0963">Cytoplasm</keyword>
<dbReference type="InterPro" id="IPR020845">
    <property type="entry name" value="AMP-binding_CS"/>
</dbReference>
<protein>
    <submittedName>
        <fullName evidence="9">Amino acid adenylation domain-containing protein</fullName>
    </submittedName>
</protein>
<dbReference type="PANTHER" id="PTHR45398">
    <property type="match status" value="1"/>
</dbReference>
<dbReference type="PROSITE" id="PS00455">
    <property type="entry name" value="AMP_BINDING"/>
    <property type="match status" value="1"/>
</dbReference>
<gene>
    <name evidence="9" type="ORF">FDF74_12040</name>
</gene>
<dbReference type="FunFam" id="3.30.300.30:FF:000012">
    <property type="entry name" value="D-alanine--D-alanyl carrier protein ligase"/>
    <property type="match status" value="1"/>
</dbReference>
<organism evidence="9 10">
    <name type="scientific">Clostridium niameyense</name>
    <dbReference type="NCBI Taxonomy" id="1622073"/>
    <lineage>
        <taxon>Bacteria</taxon>
        <taxon>Bacillati</taxon>
        <taxon>Bacillota</taxon>
        <taxon>Clostridia</taxon>
        <taxon>Eubacteriales</taxon>
        <taxon>Clostridiaceae</taxon>
        <taxon>Clostridium</taxon>
    </lineage>
</organism>
<dbReference type="InterPro" id="IPR042099">
    <property type="entry name" value="ANL_N_sf"/>
</dbReference>
<dbReference type="RefSeq" id="WP_163249821.1">
    <property type="nucleotide sequence ID" value="NZ_SXDP01000015.1"/>
</dbReference>
<evidence type="ECO:0000256" key="3">
    <source>
        <dbReference type="ARBA" id="ARBA00022741"/>
    </source>
</evidence>
<keyword evidence="2" id="KW-0436">Ligase</keyword>
<dbReference type="AlphaFoldDB" id="A0A6M0RC95"/>
<accession>A0A6M0RC95</accession>
<dbReference type="Pfam" id="PF13193">
    <property type="entry name" value="AMP-binding_C"/>
    <property type="match status" value="1"/>
</dbReference>
<keyword evidence="3" id="KW-0547">Nucleotide-binding</keyword>
<evidence type="ECO:0000259" key="7">
    <source>
        <dbReference type="Pfam" id="PF00501"/>
    </source>
</evidence>
<dbReference type="Gene3D" id="3.30.300.30">
    <property type="match status" value="1"/>
</dbReference>
<reference evidence="9 10" key="1">
    <citation type="submission" date="2019-04" db="EMBL/GenBank/DDBJ databases">
        <title>Genome sequencing of Clostridium botulinum Groups I-IV and Clostridium butyricum.</title>
        <authorList>
            <person name="Brunt J."/>
            <person name="Van Vliet A.H.M."/>
            <person name="Stringer S.C."/>
            <person name="Carter A.T."/>
            <person name="Peck M.W."/>
        </authorList>
    </citation>
    <scope>NUCLEOTIDE SEQUENCE [LARGE SCALE GENOMIC DNA]</scope>
    <source>
        <strain evidence="9 10">IFR 18/094</strain>
    </source>
</reference>
<evidence type="ECO:0000313" key="9">
    <source>
        <dbReference type="EMBL" id="NEZ47911.1"/>
    </source>
</evidence>
<evidence type="ECO:0000313" key="10">
    <source>
        <dbReference type="Proteomes" id="UP000473885"/>
    </source>
</evidence>
<dbReference type="Gene3D" id="3.40.50.12780">
    <property type="entry name" value="N-terminal domain of ligase-like"/>
    <property type="match status" value="1"/>
</dbReference>
<keyword evidence="10" id="KW-1185">Reference proteome</keyword>
<dbReference type="InterPro" id="IPR045851">
    <property type="entry name" value="AMP-bd_C_sf"/>
</dbReference>
<dbReference type="GO" id="GO:0005524">
    <property type="term" value="F:ATP binding"/>
    <property type="evidence" value="ECO:0007669"/>
    <property type="project" value="UniProtKB-KW"/>
</dbReference>
<proteinExistence type="inferred from homology"/>
<dbReference type="InterPro" id="IPR010071">
    <property type="entry name" value="AA_adenyl_dom"/>
</dbReference>
<dbReference type="GO" id="GO:0016874">
    <property type="term" value="F:ligase activity"/>
    <property type="evidence" value="ECO:0007669"/>
    <property type="project" value="UniProtKB-KW"/>
</dbReference>
<keyword evidence="4" id="KW-0067">ATP-binding</keyword>
<dbReference type="NCBIfam" id="TIGR01733">
    <property type="entry name" value="AA-adenyl-dom"/>
    <property type="match status" value="1"/>
</dbReference>
<evidence type="ECO:0000259" key="8">
    <source>
        <dbReference type="Pfam" id="PF13193"/>
    </source>
</evidence>
<comment type="similarity">
    <text evidence="6">Belongs to the ATP-dependent AMP-binding enzyme family. DltA subfamily.</text>
</comment>
<sequence>MDFLDKIDSYSKSNRIAQVYRDDILTYKELKEKSDALALYFTKKLKNNKPIIIYGHKRKEMIISFLAAVKSGHAYIPVDTTFPVKRVYDIIDNSDCEVVLNLSEEYIKYNNTQVMELDDILNVFEKFKGRQVEIKNRVKKEDIFYILYTSGSTGKPKGVKITKGCVENFINWFQKQCVEGDDYTTVMNQVSYSFDVSVISLYIGLSNGKTLYVIDKHMINDFKDLFENLKKSKISLWISTPSFLEMCIVDKNFNSELLPNLNKIVVAGEVLNKNLADRIFNNFPNVKLINGYGPTETTVLITSTEITKEMMESEDEFPIGVPGENVKLIIKDSNGENIEEDCKKGELCVSGENVSVGYYNNDKATKKAFGYEEIDGKLSWIYKTGDLVYRKKGLFYYSGRKDFQIKLNGFRIELGDIEKNLLKIDFIENAVVLPVKKDNKIVYLVAFVKLNRDFELKNFQIAMKIKEELNKLIPNYMIPRKIKIKEEFPLNTNGKVDRKLLLEDL</sequence>
<evidence type="ECO:0000256" key="2">
    <source>
        <dbReference type="ARBA" id="ARBA00022598"/>
    </source>
</evidence>
<dbReference type="NCBIfam" id="NF003417">
    <property type="entry name" value="PRK04813.1"/>
    <property type="match status" value="1"/>
</dbReference>
<dbReference type="InterPro" id="IPR025110">
    <property type="entry name" value="AMP-bd_C"/>
</dbReference>
<evidence type="ECO:0000256" key="6">
    <source>
        <dbReference type="ARBA" id="ARBA00061336"/>
    </source>
</evidence>
<comment type="caution">
    <text evidence="9">The sequence shown here is derived from an EMBL/GenBank/DDBJ whole genome shotgun (WGS) entry which is preliminary data.</text>
</comment>
<dbReference type="EMBL" id="SXDP01000015">
    <property type="protein sequence ID" value="NEZ47911.1"/>
    <property type="molecule type" value="Genomic_DNA"/>
</dbReference>
<evidence type="ECO:0000256" key="4">
    <source>
        <dbReference type="ARBA" id="ARBA00022840"/>
    </source>
</evidence>
<evidence type="ECO:0000256" key="1">
    <source>
        <dbReference type="ARBA" id="ARBA00022490"/>
    </source>
</evidence>
<dbReference type="InterPro" id="IPR000873">
    <property type="entry name" value="AMP-dep_synth/lig_dom"/>
</dbReference>
<dbReference type="PANTHER" id="PTHR45398:SF1">
    <property type="entry name" value="ENZYME, PUTATIVE (JCVI)-RELATED"/>
    <property type="match status" value="1"/>
</dbReference>
<dbReference type="Pfam" id="PF00501">
    <property type="entry name" value="AMP-binding"/>
    <property type="match status" value="1"/>
</dbReference>
<feature type="domain" description="AMP-dependent synthetase/ligase" evidence="7">
    <location>
        <begin position="12"/>
        <end position="359"/>
    </location>
</feature>
<dbReference type="SUPFAM" id="SSF56801">
    <property type="entry name" value="Acetyl-CoA synthetase-like"/>
    <property type="match status" value="1"/>
</dbReference>
<evidence type="ECO:0000256" key="5">
    <source>
        <dbReference type="ARBA" id="ARBA00054605"/>
    </source>
</evidence>
<comment type="function">
    <text evidence="5">Catalyzes the first step in the D-alanylation of lipoteichoic acid (LTA), the activation of D-alanine and its transfer onto the D-alanyl carrier protein (Dcp) DltC. In an ATP-dependent two-step reaction, forms a high energy D-alanyl-AMP intermediate, followed by transfer of the D-alanyl residue as a thiol ester to the phosphopantheinyl prosthetic group of the Dcp. D-alanylation of LTA plays an important role in modulating the properties of the cell wall in Gram-positive bacteria, influencing the net charge of the cell wall.</text>
</comment>